<name>A0AAV4VZQ8_CAEEX</name>
<evidence type="ECO:0000313" key="1">
    <source>
        <dbReference type="EMBL" id="GIY75791.1"/>
    </source>
</evidence>
<reference evidence="1 2" key="1">
    <citation type="submission" date="2021-06" db="EMBL/GenBank/DDBJ databases">
        <title>Caerostris extrusa draft genome.</title>
        <authorList>
            <person name="Kono N."/>
            <person name="Arakawa K."/>
        </authorList>
    </citation>
    <scope>NUCLEOTIDE SEQUENCE [LARGE SCALE GENOMIC DNA]</scope>
</reference>
<evidence type="ECO:0000313" key="2">
    <source>
        <dbReference type="Proteomes" id="UP001054945"/>
    </source>
</evidence>
<keyword evidence="2" id="KW-1185">Reference proteome</keyword>
<dbReference type="AlphaFoldDB" id="A0AAV4VZQ8"/>
<proteinExistence type="predicted"/>
<gene>
    <name evidence="1" type="ORF">CEXT_493201</name>
</gene>
<comment type="caution">
    <text evidence="1">The sequence shown here is derived from an EMBL/GenBank/DDBJ whole genome shotgun (WGS) entry which is preliminary data.</text>
</comment>
<dbReference type="Proteomes" id="UP001054945">
    <property type="component" value="Unassembled WGS sequence"/>
</dbReference>
<dbReference type="EMBL" id="BPLR01015389">
    <property type="protein sequence ID" value="GIY75791.1"/>
    <property type="molecule type" value="Genomic_DNA"/>
</dbReference>
<sequence length="110" mass="12530">MLHHRVFRIVYLGTLVKKINIYSLEDPYSVNKINFGKLGVYTILNTDVMTFVPALNEFSAEGQWYHQRCGGDNSLRGIWCGREGDKNSIWDFPFDGNDITGKACVLPELT</sequence>
<accession>A0AAV4VZQ8</accession>
<organism evidence="1 2">
    <name type="scientific">Caerostris extrusa</name>
    <name type="common">Bark spider</name>
    <name type="synonym">Caerostris bankana</name>
    <dbReference type="NCBI Taxonomy" id="172846"/>
    <lineage>
        <taxon>Eukaryota</taxon>
        <taxon>Metazoa</taxon>
        <taxon>Ecdysozoa</taxon>
        <taxon>Arthropoda</taxon>
        <taxon>Chelicerata</taxon>
        <taxon>Arachnida</taxon>
        <taxon>Araneae</taxon>
        <taxon>Araneomorphae</taxon>
        <taxon>Entelegynae</taxon>
        <taxon>Araneoidea</taxon>
        <taxon>Araneidae</taxon>
        <taxon>Caerostris</taxon>
    </lineage>
</organism>
<protein>
    <submittedName>
        <fullName evidence="1">Uncharacterized protein</fullName>
    </submittedName>
</protein>